<dbReference type="Pfam" id="PF00534">
    <property type="entry name" value="Glycos_transf_1"/>
    <property type="match status" value="1"/>
</dbReference>
<dbReference type="RefSeq" id="WP_008079117.1">
    <property type="nucleotide sequence ID" value="NZ_AEVT01000092.1"/>
</dbReference>
<evidence type="ECO:0000313" key="2">
    <source>
        <dbReference type="EMBL" id="EGA69141.1"/>
    </source>
</evidence>
<gene>
    <name evidence="2" type="ORF">VISI1226_18874</name>
</gene>
<dbReference type="PANTHER" id="PTHR12526">
    <property type="entry name" value="GLYCOSYLTRANSFERASE"/>
    <property type="match status" value="1"/>
</dbReference>
<dbReference type="GO" id="GO:1901135">
    <property type="term" value="P:carbohydrate derivative metabolic process"/>
    <property type="evidence" value="ECO:0007669"/>
    <property type="project" value="UniProtKB-ARBA"/>
</dbReference>
<proteinExistence type="predicted"/>
<dbReference type="Proteomes" id="UP000006228">
    <property type="component" value="Unassembled WGS sequence"/>
</dbReference>
<dbReference type="OrthoDB" id="9802525at2"/>
<accession>E8MA24</accession>
<evidence type="ECO:0000259" key="1">
    <source>
        <dbReference type="Pfam" id="PF00534"/>
    </source>
</evidence>
<protein>
    <submittedName>
        <fullName evidence="2">Glycosyl transferases group 1</fullName>
    </submittedName>
</protein>
<keyword evidence="2" id="KW-0808">Transferase</keyword>
<dbReference type="AlphaFoldDB" id="E8MA24"/>
<dbReference type="EMBL" id="AEVT01000092">
    <property type="protein sequence ID" value="EGA69141.1"/>
    <property type="molecule type" value="Genomic_DNA"/>
</dbReference>
<feature type="domain" description="Glycosyl transferase family 1" evidence="1">
    <location>
        <begin position="200"/>
        <end position="361"/>
    </location>
</feature>
<dbReference type="GeneID" id="95570426"/>
<dbReference type="eggNOG" id="COG0438">
    <property type="taxonomic scope" value="Bacteria"/>
</dbReference>
<dbReference type="Gene3D" id="3.40.50.2000">
    <property type="entry name" value="Glycogen Phosphorylase B"/>
    <property type="match status" value="2"/>
</dbReference>
<reference evidence="2 3" key="1">
    <citation type="journal article" date="2012" name="Int. J. Syst. Evol. Microbiol.">
        <title>Vibrio caribbeanicus sp. nov., isolated from the marine sponge Scleritoderma cyanea.</title>
        <authorList>
            <person name="Hoffmann M."/>
            <person name="Monday S.R."/>
            <person name="Allard M.W."/>
            <person name="Strain E.A."/>
            <person name="Whittaker P."/>
            <person name="Naum M."/>
            <person name="McCarthy P.J."/>
            <person name="Lopez J.V."/>
            <person name="Fischer M."/>
            <person name="Brown E.W."/>
        </authorList>
    </citation>
    <scope>NUCLEOTIDE SEQUENCE [LARGE SCALE GENOMIC DNA]</scope>
    <source>
        <strain evidence="3">DSMZ 21326</strain>
    </source>
</reference>
<name>E8MA24_PHOS4</name>
<organism evidence="2 3">
    <name type="scientific">Vibrio sinaloensis DSM 21326</name>
    <dbReference type="NCBI Taxonomy" id="945550"/>
    <lineage>
        <taxon>Bacteria</taxon>
        <taxon>Pseudomonadati</taxon>
        <taxon>Pseudomonadota</taxon>
        <taxon>Gammaproteobacteria</taxon>
        <taxon>Vibrionales</taxon>
        <taxon>Vibrionaceae</taxon>
        <taxon>Vibrio</taxon>
        <taxon>Vibrio oreintalis group</taxon>
    </lineage>
</organism>
<dbReference type="InterPro" id="IPR001296">
    <property type="entry name" value="Glyco_trans_1"/>
</dbReference>
<dbReference type="SUPFAM" id="SSF53756">
    <property type="entry name" value="UDP-Glycosyltransferase/glycogen phosphorylase"/>
    <property type="match status" value="1"/>
</dbReference>
<dbReference type="GO" id="GO:0016757">
    <property type="term" value="F:glycosyltransferase activity"/>
    <property type="evidence" value="ECO:0007669"/>
    <property type="project" value="InterPro"/>
</dbReference>
<comment type="caution">
    <text evidence="2">The sequence shown here is derived from an EMBL/GenBank/DDBJ whole genome shotgun (WGS) entry which is preliminary data.</text>
</comment>
<dbReference type="CDD" id="cd03801">
    <property type="entry name" value="GT4_PimA-like"/>
    <property type="match status" value="1"/>
</dbReference>
<evidence type="ECO:0000313" key="3">
    <source>
        <dbReference type="Proteomes" id="UP000006228"/>
    </source>
</evidence>
<sequence length="390" mass="43461">MANLPTTLVYDPITFKGGSKIATSDALNLCTVNKQHFLVISADTGYWQQTEFYQRHQPTLIKLPMAALLTRHHNGILYWLEQWLTALIVLFFISRSKCVTQLLGASGPGIDMALYLVQKLLGVPVIQWVHGNVGLSRSIGYCLTKADAVFFLPSTETSIRNAIEHYFKAKTNIADSQAISTHFISASHYHVTINGLAQSRWPSRSQTDFPIGLWAASLLKWKGLDTLVEAVKYGQKVRPLALNICFIRPNNTRLPVSNAPVDLLHTQWHQDPDNLDEIRAQSNIFISTSHNEPFGLSILEALAAGMCVVIPADGSYWDQVLTHNENCVKYQPGDANSLCDALLYAFSERDVMQACSRKAHKVSQTYRADIQYQKFVHCISGTAPAQLTSV</sequence>